<dbReference type="InterPro" id="IPR050256">
    <property type="entry name" value="Glycosyltransferase_2"/>
</dbReference>
<comment type="caution">
    <text evidence="3">The sequence shown here is derived from an EMBL/GenBank/DDBJ whole genome shotgun (WGS) entry which is preliminary data.</text>
</comment>
<dbReference type="InterPro" id="IPR001173">
    <property type="entry name" value="Glyco_trans_2-like"/>
</dbReference>
<dbReference type="GO" id="GO:0016740">
    <property type="term" value="F:transferase activity"/>
    <property type="evidence" value="ECO:0007669"/>
    <property type="project" value="UniProtKB-KW"/>
</dbReference>
<dbReference type="InterPro" id="IPR029044">
    <property type="entry name" value="Nucleotide-diphossugar_trans"/>
</dbReference>
<feature type="transmembrane region" description="Helical" evidence="1">
    <location>
        <begin position="281"/>
        <end position="305"/>
    </location>
</feature>
<feature type="transmembrane region" description="Helical" evidence="1">
    <location>
        <begin position="246"/>
        <end position="269"/>
    </location>
</feature>
<dbReference type="CDD" id="cd04179">
    <property type="entry name" value="DPM_DPG-synthase_like"/>
    <property type="match status" value="1"/>
</dbReference>
<evidence type="ECO:0000259" key="2">
    <source>
        <dbReference type="Pfam" id="PF00535"/>
    </source>
</evidence>
<protein>
    <submittedName>
        <fullName evidence="3">Glycosyl transferase</fullName>
    </submittedName>
</protein>
<accession>A0A1E3VTG8</accession>
<evidence type="ECO:0000313" key="4">
    <source>
        <dbReference type="Proteomes" id="UP000095042"/>
    </source>
</evidence>
<dbReference type="PANTHER" id="PTHR48090">
    <property type="entry name" value="UNDECAPRENYL-PHOSPHATE 4-DEOXY-4-FORMAMIDO-L-ARABINOSE TRANSFERASE-RELATED"/>
    <property type="match status" value="1"/>
</dbReference>
<keyword evidence="3" id="KW-0808">Transferase</keyword>
<feature type="domain" description="Glycosyltransferase 2-like" evidence="2">
    <location>
        <begin position="19"/>
        <end position="178"/>
    </location>
</feature>
<gene>
    <name evidence="3" type="ORF">AUC71_04440</name>
</gene>
<dbReference type="EMBL" id="LPWD01000455">
    <property type="protein sequence ID" value="ODR96823.1"/>
    <property type="molecule type" value="Genomic_DNA"/>
</dbReference>
<name>A0A1E3VTG8_9HYPH</name>
<keyword evidence="1" id="KW-1133">Transmembrane helix</keyword>
<proteinExistence type="predicted"/>
<dbReference type="SUPFAM" id="SSF53448">
    <property type="entry name" value="Nucleotide-diphospho-sugar transferases"/>
    <property type="match status" value="1"/>
</dbReference>
<dbReference type="AlphaFoldDB" id="A0A1E3VTG8"/>
<keyword evidence="4" id="KW-1185">Reference proteome</keyword>
<keyword evidence="1" id="KW-0812">Transmembrane</keyword>
<keyword evidence="1" id="KW-0472">Membrane</keyword>
<dbReference type="OrthoDB" id="9807795at2"/>
<dbReference type="Gene3D" id="3.90.550.10">
    <property type="entry name" value="Spore Coat Polysaccharide Biosynthesis Protein SpsA, Chain A"/>
    <property type="match status" value="1"/>
</dbReference>
<dbReference type="Proteomes" id="UP000095042">
    <property type="component" value="Unassembled WGS sequence"/>
</dbReference>
<dbReference type="PANTHER" id="PTHR48090:SF7">
    <property type="entry name" value="RFBJ PROTEIN"/>
    <property type="match status" value="1"/>
</dbReference>
<reference evidence="3 4" key="1">
    <citation type="journal article" date="2016" name="Environ. Microbiol.">
        <title>New Methyloceanibacter diversity from North Sea sediments includes methanotroph containing solely the soluble methane monooxygenase.</title>
        <authorList>
            <person name="Vekeman B."/>
            <person name="Kerckhof F.M."/>
            <person name="Cremers G."/>
            <person name="de Vos P."/>
            <person name="Vandamme P."/>
            <person name="Boon N."/>
            <person name="Op den Camp H.J."/>
            <person name="Heylen K."/>
        </authorList>
    </citation>
    <scope>NUCLEOTIDE SEQUENCE [LARGE SCALE GENOMIC DNA]</scope>
    <source>
        <strain evidence="3 4">R-67177</strain>
    </source>
</reference>
<organism evidence="3 4">
    <name type="scientific">Methyloceanibacter marginalis</name>
    <dbReference type="NCBI Taxonomy" id="1774971"/>
    <lineage>
        <taxon>Bacteria</taxon>
        <taxon>Pseudomonadati</taxon>
        <taxon>Pseudomonadota</taxon>
        <taxon>Alphaproteobacteria</taxon>
        <taxon>Hyphomicrobiales</taxon>
        <taxon>Hyphomicrobiaceae</taxon>
        <taxon>Methyloceanibacter</taxon>
    </lineage>
</organism>
<evidence type="ECO:0000256" key="1">
    <source>
        <dbReference type="SAM" id="Phobius"/>
    </source>
</evidence>
<dbReference type="Pfam" id="PF00535">
    <property type="entry name" value="Glycos_transf_2"/>
    <property type="match status" value="1"/>
</dbReference>
<evidence type="ECO:0000313" key="3">
    <source>
        <dbReference type="EMBL" id="ODR96823.1"/>
    </source>
</evidence>
<sequence length="328" mass="36256">MQSVEPRPDGQKKKLIIQIPCLNEAETLPVTLACLPRQVPGYDVVEWLVIDDGCTDNTVQVAKAHGVDHIVSLGTRRGLAVAFIAGIEASLKLGAHTIVNTDADNQYRAEYISELVRPILDGSAQIVVGARPIQRTEDFSWLKRRLQRLGSWVVRVASNTDIPDAPSGFRAIYREAAMQLYAFNAYTYTLETIIQAGRKNIPITWVPVETNGPTRPSRLISSIPRYVWRSLITILRIFIVYKPARFFGMLSLIVLVPGLIAICRFLVFYALGDGGGHLQSLILGGSLVAVSAILLVTGIIADLIAANRRLLEDIRLKLWRQELGGPRP</sequence>